<dbReference type="Pfam" id="PF13417">
    <property type="entry name" value="GST_N_3"/>
    <property type="match status" value="1"/>
</dbReference>
<feature type="domain" description="GST C-terminal" evidence="3">
    <location>
        <begin position="83"/>
        <end position="216"/>
    </location>
</feature>
<dbReference type="InterPro" id="IPR010987">
    <property type="entry name" value="Glutathione-S-Trfase_C-like"/>
</dbReference>
<evidence type="ECO:0000313" key="4">
    <source>
        <dbReference type="EMBL" id="SHG67567.1"/>
    </source>
</evidence>
<dbReference type="EMBL" id="LT670817">
    <property type="protein sequence ID" value="SHG67567.1"/>
    <property type="molecule type" value="Genomic_DNA"/>
</dbReference>
<dbReference type="PROSITE" id="PS50405">
    <property type="entry name" value="GST_CTER"/>
    <property type="match status" value="1"/>
</dbReference>
<dbReference type="SFLD" id="SFLDG00358">
    <property type="entry name" value="Main_(cytGST)"/>
    <property type="match status" value="1"/>
</dbReference>
<dbReference type="InterPro" id="IPR036282">
    <property type="entry name" value="Glutathione-S-Trfase_C_sf"/>
</dbReference>
<dbReference type="SFLD" id="SFLDS00019">
    <property type="entry name" value="Glutathione_Transferase_(cytos"/>
    <property type="match status" value="1"/>
</dbReference>
<dbReference type="Proteomes" id="UP000189796">
    <property type="component" value="Chromosome I"/>
</dbReference>
<dbReference type="InterPro" id="IPR004046">
    <property type="entry name" value="GST_C"/>
</dbReference>
<dbReference type="Pfam" id="PF00043">
    <property type="entry name" value="GST_C"/>
    <property type="match status" value="1"/>
</dbReference>
<organism evidence="4 5">
    <name type="scientific">Bradyrhizobium erythrophlei</name>
    <dbReference type="NCBI Taxonomy" id="1437360"/>
    <lineage>
        <taxon>Bacteria</taxon>
        <taxon>Pseudomonadati</taxon>
        <taxon>Pseudomonadota</taxon>
        <taxon>Alphaproteobacteria</taxon>
        <taxon>Hyphomicrobiales</taxon>
        <taxon>Nitrobacteraceae</taxon>
        <taxon>Bradyrhizobium</taxon>
    </lineage>
</organism>
<dbReference type="InterPro" id="IPR004045">
    <property type="entry name" value="Glutathione_S-Trfase_N"/>
</dbReference>
<evidence type="ECO:0000259" key="3">
    <source>
        <dbReference type="PROSITE" id="PS50405"/>
    </source>
</evidence>
<feature type="domain" description="GST N-terminal" evidence="2">
    <location>
        <begin position="2"/>
        <end position="78"/>
    </location>
</feature>
<name>A0A1M5LR64_9BRAD</name>
<dbReference type="InterPro" id="IPR036249">
    <property type="entry name" value="Thioredoxin-like_sf"/>
</dbReference>
<reference evidence="4 5" key="1">
    <citation type="submission" date="2016-11" db="EMBL/GenBank/DDBJ databases">
        <authorList>
            <person name="Jaros S."/>
            <person name="Januszkiewicz K."/>
            <person name="Wedrychowicz H."/>
        </authorList>
    </citation>
    <scope>NUCLEOTIDE SEQUENCE [LARGE SCALE GENOMIC DNA]</scope>
    <source>
        <strain evidence="4 5">GAS138</strain>
    </source>
</reference>
<dbReference type="GO" id="GO:0016740">
    <property type="term" value="F:transferase activity"/>
    <property type="evidence" value="ECO:0007669"/>
    <property type="project" value="UniProtKB-KW"/>
</dbReference>
<keyword evidence="4" id="KW-0808">Transferase</keyword>
<evidence type="ECO:0000259" key="2">
    <source>
        <dbReference type="PROSITE" id="PS50404"/>
    </source>
</evidence>
<protein>
    <submittedName>
        <fullName evidence="4">Glutathione S-transferase</fullName>
    </submittedName>
</protein>
<evidence type="ECO:0000256" key="1">
    <source>
        <dbReference type="SAM" id="MobiDB-lite"/>
    </source>
</evidence>
<dbReference type="PANTHER" id="PTHR44051:SF8">
    <property type="entry name" value="GLUTATHIONE S-TRANSFERASE GSTA"/>
    <property type="match status" value="1"/>
</dbReference>
<feature type="compositionally biased region" description="Pro residues" evidence="1">
    <location>
        <begin position="204"/>
        <end position="216"/>
    </location>
</feature>
<proteinExistence type="predicted"/>
<feature type="region of interest" description="Disordered" evidence="1">
    <location>
        <begin position="197"/>
        <end position="216"/>
    </location>
</feature>
<dbReference type="OrthoDB" id="9797500at2"/>
<gene>
    <name evidence="4" type="ORF">SAMN05443248_2329</name>
</gene>
<evidence type="ECO:0000313" key="5">
    <source>
        <dbReference type="Proteomes" id="UP000189796"/>
    </source>
</evidence>
<dbReference type="InterPro" id="IPR040079">
    <property type="entry name" value="Glutathione_S-Trfase"/>
</dbReference>
<dbReference type="SUPFAM" id="SSF47616">
    <property type="entry name" value="GST C-terminal domain-like"/>
    <property type="match status" value="1"/>
</dbReference>
<dbReference type="PANTHER" id="PTHR44051">
    <property type="entry name" value="GLUTATHIONE S-TRANSFERASE-RELATED"/>
    <property type="match status" value="1"/>
</dbReference>
<dbReference type="PROSITE" id="PS50404">
    <property type="entry name" value="GST_NTER"/>
    <property type="match status" value="1"/>
</dbReference>
<dbReference type="Gene3D" id="1.20.1050.10">
    <property type="match status" value="1"/>
</dbReference>
<sequence length="216" mass="24050">MATPEIIGSMRSTYTRVACMVCEEKGIEYVLTERPLHAPEILAIHPLGKMPVLRHGDVELFESKAIATYLDRSFPAPYVFPSDPRRAALTEQWVSLVNTVMDRTLIRTYLYTYIAPKTGDGEPDREAIEAVMPALREQIGVLDKAVAKSGYLVDDQFTFADINLLPILYRVQQFPEGAEALAAAHHLAGYYDRHAARPSFKRTTPPPGPPARVKPG</sequence>
<dbReference type="Gene3D" id="3.40.30.10">
    <property type="entry name" value="Glutaredoxin"/>
    <property type="match status" value="1"/>
</dbReference>
<accession>A0A1M5LR64</accession>
<dbReference type="RefSeq" id="WP_079601336.1">
    <property type="nucleotide sequence ID" value="NZ_LT670817.1"/>
</dbReference>
<dbReference type="SUPFAM" id="SSF52833">
    <property type="entry name" value="Thioredoxin-like"/>
    <property type="match status" value="1"/>
</dbReference>
<dbReference type="CDD" id="cd00299">
    <property type="entry name" value="GST_C_family"/>
    <property type="match status" value="1"/>
</dbReference>
<dbReference type="AlphaFoldDB" id="A0A1M5LR64"/>